<reference evidence="2" key="1">
    <citation type="submission" date="2024-01" db="EMBL/GenBank/DDBJ databases">
        <title>Mycovorax composti gen. nov. sp. nov., a member of the family Chitinophagaceae isolated from button mushroom compost.</title>
        <authorList>
            <person name="Thai M."/>
            <person name="Bell T.L."/>
            <person name="Kertesz M.A."/>
        </authorList>
    </citation>
    <scope>NUCLEOTIDE SEQUENCE [LARGE SCALE GENOMIC DNA]</scope>
    <source>
        <strain evidence="2">C216</strain>
    </source>
</reference>
<organism evidence="1 2">
    <name type="scientific">Mycovorax composti</name>
    <dbReference type="NCBI Taxonomy" id="2962693"/>
    <lineage>
        <taxon>Bacteria</taxon>
        <taxon>Pseudomonadati</taxon>
        <taxon>Bacteroidota</taxon>
        <taxon>Chitinophagia</taxon>
        <taxon>Chitinophagales</taxon>
        <taxon>Chitinophagaceae</taxon>
        <taxon>Mycovorax</taxon>
    </lineage>
</organism>
<protein>
    <recommendedName>
        <fullName evidence="3">Paeninodin family lasso peptide</fullName>
    </recommendedName>
</protein>
<evidence type="ECO:0000313" key="2">
    <source>
        <dbReference type="Proteomes" id="UP001321305"/>
    </source>
</evidence>
<evidence type="ECO:0000313" key="1">
    <source>
        <dbReference type="EMBL" id="WWC83378.1"/>
    </source>
</evidence>
<dbReference type="EMBL" id="CP144143">
    <property type="protein sequence ID" value="WWC83378.1"/>
    <property type="molecule type" value="Genomic_DNA"/>
</dbReference>
<keyword evidence="2" id="KW-1185">Reference proteome</keyword>
<evidence type="ECO:0008006" key="3">
    <source>
        <dbReference type="Google" id="ProtNLM"/>
    </source>
</evidence>
<gene>
    <name evidence="1" type="ORF">PIECOFPK_01090</name>
</gene>
<name>A0ABZ2EIL4_9BACT</name>
<dbReference type="Proteomes" id="UP001321305">
    <property type="component" value="Chromosome"/>
</dbReference>
<sequence>METKKQWILPEVTELEINAGGSAGGDAASLEELTS</sequence>
<accession>A0ABZ2EIL4</accession>
<proteinExistence type="predicted"/>